<dbReference type="EMBL" id="CP020559">
    <property type="protein sequence ID" value="ARE86620.1"/>
    <property type="molecule type" value="Genomic_DNA"/>
</dbReference>
<evidence type="ECO:0000256" key="7">
    <source>
        <dbReference type="PROSITE-ProRule" id="PRU00169"/>
    </source>
</evidence>
<evidence type="ECO:0000256" key="4">
    <source>
        <dbReference type="ARBA" id="ARBA00023125"/>
    </source>
</evidence>
<dbReference type="SMART" id="SM00421">
    <property type="entry name" value="HTH_LUXR"/>
    <property type="match status" value="1"/>
</dbReference>
<evidence type="ECO:0000256" key="1">
    <source>
        <dbReference type="ARBA" id="ARBA00018672"/>
    </source>
</evidence>
<dbReference type="Pfam" id="PF00072">
    <property type="entry name" value="Response_reg"/>
    <property type="match status" value="1"/>
</dbReference>
<feature type="domain" description="HTH luxR-type" evidence="8">
    <location>
        <begin position="144"/>
        <end position="209"/>
    </location>
</feature>
<reference evidence="10 12" key="1">
    <citation type="submission" date="2016-10" db="EMBL/GenBank/DDBJ databases">
        <title>Complete Genome Sequence of Acetogen Clostridium formicoaceticum ATCC 27076.</title>
        <authorList>
            <person name="Bao T."/>
            <person name="Cheng C."/>
            <person name="Zhao J."/>
            <person name="Yang S.-T."/>
            <person name="Wang J."/>
            <person name="Wang M."/>
        </authorList>
    </citation>
    <scope>NUCLEOTIDE SEQUENCE [LARGE SCALE GENOMIC DNA]</scope>
    <source>
        <strain evidence="10 12">ATCC 27076</strain>
    </source>
</reference>
<dbReference type="RefSeq" id="WP_070967431.1">
    <property type="nucleotide sequence ID" value="NZ_CP017603.1"/>
</dbReference>
<keyword evidence="5" id="KW-0804">Transcription</keyword>
<dbReference type="InterPro" id="IPR000792">
    <property type="entry name" value="Tscrpt_reg_LuxR_C"/>
</dbReference>
<dbReference type="CDD" id="cd17535">
    <property type="entry name" value="REC_NarL-like"/>
    <property type="match status" value="1"/>
</dbReference>
<dbReference type="Proteomes" id="UP000177894">
    <property type="component" value="Chromosome"/>
</dbReference>
<evidence type="ECO:0000259" key="9">
    <source>
        <dbReference type="PROSITE" id="PS50110"/>
    </source>
</evidence>
<evidence type="ECO:0000313" key="12">
    <source>
        <dbReference type="Proteomes" id="UP000177894"/>
    </source>
</evidence>
<dbReference type="GO" id="GO:0003677">
    <property type="term" value="F:DNA binding"/>
    <property type="evidence" value="ECO:0007669"/>
    <property type="project" value="UniProtKB-KW"/>
</dbReference>
<keyword evidence="2 7" id="KW-0597">Phosphoprotein</keyword>
<dbReference type="CDD" id="cd06170">
    <property type="entry name" value="LuxR_C_like"/>
    <property type="match status" value="1"/>
</dbReference>
<comment type="function">
    <text evidence="6">May play the central regulatory role in sporulation. It may be an element of the effector pathway responsible for the activation of sporulation genes in response to nutritional stress. Spo0A may act in concert with spo0H (a sigma factor) to control the expression of some genes that are critical to the sporulation process.</text>
</comment>
<feature type="modified residue" description="4-aspartylphosphate" evidence="7">
    <location>
        <position position="57"/>
    </location>
</feature>
<dbReference type="PROSITE" id="PS50110">
    <property type="entry name" value="RESPONSE_REGULATORY"/>
    <property type="match status" value="1"/>
</dbReference>
<sequence>MKKKINVLLVDDHSIVRCGIRSLIERSEKLTVCGEAETLAEAIELVEAFVPDVVLLDVRLPDGDGVIGCKRIKNLSPKCKVLILTAYAEDQIVIEAIKAGADGYILKNIESKKILQAIFSVYEGSGFLDPCLTESVLNQIKSNKQRNNLLLTTREEEILDLLCLGKSNKEIAHELEIAEKTVRNYVSKIMDKINVSNRTEAALFWSRFKSHRS</sequence>
<evidence type="ECO:0000313" key="10">
    <source>
        <dbReference type="EMBL" id="AOY76240.1"/>
    </source>
</evidence>
<dbReference type="GO" id="GO:0000160">
    <property type="term" value="P:phosphorelay signal transduction system"/>
    <property type="evidence" value="ECO:0007669"/>
    <property type="project" value="InterPro"/>
</dbReference>
<dbReference type="KEGG" id="cfm:BJL90_10200"/>
<dbReference type="AlphaFoldDB" id="A0AAC9RJH5"/>
<dbReference type="GO" id="GO:0006355">
    <property type="term" value="P:regulation of DNA-templated transcription"/>
    <property type="evidence" value="ECO:0007669"/>
    <property type="project" value="InterPro"/>
</dbReference>
<reference evidence="11 13" key="2">
    <citation type="submission" date="2017-03" db="EMBL/GenBank/DDBJ databases">
        <title>Complete sequence of Clostridium formicaceticum DSM 92.</title>
        <authorList>
            <person name="Poehlein A."/>
            <person name="Karl M."/>
            <person name="Bengelsdorf F.R."/>
            <person name="Duerre P."/>
            <person name="Daniel R."/>
        </authorList>
    </citation>
    <scope>NUCLEOTIDE SEQUENCE [LARGE SCALE GENOMIC DNA]</scope>
    <source>
        <strain evidence="11 13">DSM 92</strain>
    </source>
</reference>
<keyword evidence="3" id="KW-0805">Transcription regulation</keyword>
<evidence type="ECO:0000313" key="13">
    <source>
        <dbReference type="Proteomes" id="UP000192478"/>
    </source>
</evidence>
<dbReference type="InterPro" id="IPR011006">
    <property type="entry name" value="CheY-like_superfamily"/>
</dbReference>
<evidence type="ECO:0000256" key="3">
    <source>
        <dbReference type="ARBA" id="ARBA00023015"/>
    </source>
</evidence>
<name>A0AAC9RJH5_9CLOT</name>
<dbReference type="Proteomes" id="UP000192478">
    <property type="component" value="Chromosome"/>
</dbReference>
<keyword evidence="4" id="KW-0238">DNA-binding</keyword>
<dbReference type="EMBL" id="CP017603">
    <property type="protein sequence ID" value="AOY76240.1"/>
    <property type="molecule type" value="Genomic_DNA"/>
</dbReference>
<gene>
    <name evidence="11" type="primary">devR_1</name>
    <name evidence="10" type="ORF">BJL90_10200</name>
    <name evidence="11" type="ORF">CLFO_09450</name>
</gene>
<dbReference type="SUPFAM" id="SSF46894">
    <property type="entry name" value="C-terminal effector domain of the bipartite response regulators"/>
    <property type="match status" value="1"/>
</dbReference>
<feature type="domain" description="Response regulatory" evidence="9">
    <location>
        <begin position="6"/>
        <end position="122"/>
    </location>
</feature>
<protein>
    <recommendedName>
        <fullName evidence="1">Stage 0 sporulation protein A homolog</fullName>
    </recommendedName>
</protein>
<evidence type="ECO:0000256" key="6">
    <source>
        <dbReference type="ARBA" id="ARBA00024867"/>
    </source>
</evidence>
<dbReference type="PANTHER" id="PTHR43214">
    <property type="entry name" value="TWO-COMPONENT RESPONSE REGULATOR"/>
    <property type="match status" value="1"/>
</dbReference>
<proteinExistence type="predicted"/>
<dbReference type="InterPro" id="IPR016032">
    <property type="entry name" value="Sig_transdc_resp-reg_C-effctor"/>
</dbReference>
<evidence type="ECO:0000256" key="2">
    <source>
        <dbReference type="ARBA" id="ARBA00022553"/>
    </source>
</evidence>
<dbReference type="PRINTS" id="PR00038">
    <property type="entry name" value="HTHLUXR"/>
</dbReference>
<keyword evidence="12" id="KW-1185">Reference proteome</keyword>
<dbReference type="Gene3D" id="3.40.50.2300">
    <property type="match status" value="1"/>
</dbReference>
<dbReference type="InterPro" id="IPR001789">
    <property type="entry name" value="Sig_transdc_resp-reg_receiver"/>
</dbReference>
<dbReference type="SUPFAM" id="SSF52172">
    <property type="entry name" value="CheY-like"/>
    <property type="match status" value="1"/>
</dbReference>
<dbReference type="InterPro" id="IPR058245">
    <property type="entry name" value="NreC/VraR/RcsB-like_REC"/>
</dbReference>
<evidence type="ECO:0000313" key="11">
    <source>
        <dbReference type="EMBL" id="ARE86620.1"/>
    </source>
</evidence>
<evidence type="ECO:0000259" key="8">
    <source>
        <dbReference type="PROSITE" id="PS50043"/>
    </source>
</evidence>
<evidence type="ECO:0000256" key="5">
    <source>
        <dbReference type="ARBA" id="ARBA00023163"/>
    </source>
</evidence>
<dbReference type="SMART" id="SM00448">
    <property type="entry name" value="REC"/>
    <property type="match status" value="1"/>
</dbReference>
<organism evidence="11 13">
    <name type="scientific">Clostridium formicaceticum</name>
    <dbReference type="NCBI Taxonomy" id="1497"/>
    <lineage>
        <taxon>Bacteria</taxon>
        <taxon>Bacillati</taxon>
        <taxon>Bacillota</taxon>
        <taxon>Clostridia</taxon>
        <taxon>Eubacteriales</taxon>
        <taxon>Clostridiaceae</taxon>
        <taxon>Clostridium</taxon>
    </lineage>
</organism>
<accession>A0AAC9RJH5</accession>
<dbReference type="PROSITE" id="PS50043">
    <property type="entry name" value="HTH_LUXR_2"/>
    <property type="match status" value="1"/>
</dbReference>
<dbReference type="Pfam" id="PF00196">
    <property type="entry name" value="GerE"/>
    <property type="match status" value="1"/>
</dbReference>
<dbReference type="InterPro" id="IPR039420">
    <property type="entry name" value="WalR-like"/>
</dbReference>